<dbReference type="InterPro" id="IPR010760">
    <property type="entry name" value="DNA-repair_Swi5"/>
</dbReference>
<evidence type="ECO:0000256" key="2">
    <source>
        <dbReference type="ARBA" id="ARBA00022763"/>
    </source>
</evidence>
<dbReference type="GO" id="GO:0034974">
    <property type="term" value="C:Swi5-Swi2 complex"/>
    <property type="evidence" value="ECO:0007669"/>
    <property type="project" value="TreeGrafter"/>
</dbReference>
<dbReference type="EMBL" id="KV875097">
    <property type="protein sequence ID" value="OIW29360.1"/>
    <property type="molecule type" value="Genomic_DNA"/>
</dbReference>
<protein>
    <submittedName>
        <fullName evidence="4">Swi5-domain-containing protein</fullName>
    </submittedName>
</protein>
<accession>A0A1J7JHX9</accession>
<evidence type="ECO:0000256" key="1">
    <source>
        <dbReference type="ARBA" id="ARBA00008060"/>
    </source>
</evidence>
<organism evidence="4 5">
    <name type="scientific">Coniochaeta ligniaria NRRL 30616</name>
    <dbReference type="NCBI Taxonomy" id="1408157"/>
    <lineage>
        <taxon>Eukaryota</taxon>
        <taxon>Fungi</taxon>
        <taxon>Dikarya</taxon>
        <taxon>Ascomycota</taxon>
        <taxon>Pezizomycotina</taxon>
        <taxon>Sordariomycetes</taxon>
        <taxon>Sordariomycetidae</taxon>
        <taxon>Coniochaetales</taxon>
        <taxon>Coniochaetaceae</taxon>
        <taxon>Coniochaeta</taxon>
    </lineage>
</organism>
<dbReference type="Proteomes" id="UP000182658">
    <property type="component" value="Unassembled WGS sequence"/>
</dbReference>
<sequence>MNGQGTSSLVNSALASYHCIVDGQIESVAELETWLTDRSASDKAYQDIASSVYPLIASNKAQLLEARHTHLWSYSPASSPWGTITWARTSTATISVTGLGNEPHKRFELHANSDSDINSIEKFVSLLASAFDNLAAAEGHIARLAQLMDGMETSAISGSPAETVHNHIQQLGQYNEAKDIAQQLIGLIADNRGVPVGSLYQDEQYGVGPND</sequence>
<gene>
    <name evidence="4" type="ORF">CONLIGDRAFT_321591</name>
</gene>
<name>A0A1J7JHX9_9PEZI</name>
<dbReference type="InParanoid" id="A0A1J7JHX9"/>
<dbReference type="PANTHER" id="PTHR28529">
    <property type="entry name" value="DNA REPAIR PROTEIN SWI5 HOMOLOG"/>
    <property type="match status" value="1"/>
</dbReference>
<dbReference type="Gene3D" id="1.20.5.170">
    <property type="match status" value="1"/>
</dbReference>
<dbReference type="Pfam" id="PF07061">
    <property type="entry name" value="Swi5"/>
    <property type="match status" value="1"/>
</dbReference>
<dbReference type="OrthoDB" id="255837at2759"/>
<reference evidence="4 5" key="1">
    <citation type="submission" date="2016-10" db="EMBL/GenBank/DDBJ databases">
        <title>Draft genome sequence of Coniochaeta ligniaria NRRL30616, a lignocellulolytic fungus for bioabatement of inhibitors in plant biomass hydrolysates.</title>
        <authorList>
            <consortium name="DOE Joint Genome Institute"/>
            <person name="Jimenez D.J."/>
            <person name="Hector R.E."/>
            <person name="Riley R."/>
            <person name="Sun H."/>
            <person name="Grigoriev I.V."/>
            <person name="Van Elsas J.D."/>
            <person name="Nichols N.N."/>
        </authorList>
    </citation>
    <scope>NUCLEOTIDE SEQUENCE [LARGE SCALE GENOMIC DNA]</scope>
    <source>
        <strain evidence="4 5">NRRL 30616</strain>
    </source>
</reference>
<keyword evidence="3" id="KW-0234">DNA repair</keyword>
<dbReference type="GO" id="GO:0010772">
    <property type="term" value="P:meiotic DNA recombinase assembly involved in reciprocal meiotic recombination"/>
    <property type="evidence" value="ECO:0007669"/>
    <property type="project" value="TreeGrafter"/>
</dbReference>
<evidence type="ECO:0000313" key="4">
    <source>
        <dbReference type="EMBL" id="OIW29360.1"/>
    </source>
</evidence>
<evidence type="ECO:0000313" key="5">
    <source>
        <dbReference type="Proteomes" id="UP000182658"/>
    </source>
</evidence>
<evidence type="ECO:0000256" key="3">
    <source>
        <dbReference type="ARBA" id="ARBA00023204"/>
    </source>
</evidence>
<proteinExistence type="inferred from homology"/>
<comment type="similarity">
    <text evidence="1">Belongs to the SWI5/SAE3 family.</text>
</comment>
<dbReference type="GO" id="GO:0000709">
    <property type="term" value="P:meiotic joint molecule formation"/>
    <property type="evidence" value="ECO:0007669"/>
    <property type="project" value="TreeGrafter"/>
</dbReference>
<dbReference type="AlphaFoldDB" id="A0A1J7JHX9"/>
<keyword evidence="5" id="KW-1185">Reference proteome</keyword>
<keyword evidence="2" id="KW-0227">DNA damage</keyword>
<dbReference type="GO" id="GO:0032798">
    <property type="term" value="C:Swi5-Sfr1 complex"/>
    <property type="evidence" value="ECO:0007669"/>
    <property type="project" value="TreeGrafter"/>
</dbReference>
<dbReference type="STRING" id="1408157.A0A1J7JHX9"/>
<dbReference type="PANTHER" id="PTHR28529:SF2">
    <property type="entry name" value="DNA REPAIR PROTEIN SWI5 HOMOLOG"/>
    <property type="match status" value="1"/>
</dbReference>